<feature type="transmembrane region" description="Helical" evidence="1">
    <location>
        <begin position="54"/>
        <end position="73"/>
    </location>
</feature>
<proteinExistence type="predicted"/>
<evidence type="ECO:0000313" key="3">
    <source>
        <dbReference type="Proteomes" id="UP000660861"/>
    </source>
</evidence>
<keyword evidence="1" id="KW-1133">Transmembrane helix</keyword>
<dbReference type="PANTHER" id="PTHR37308:SF1">
    <property type="entry name" value="POLYPRENYL-PHOSPHATE TRANSPORTER"/>
    <property type="match status" value="1"/>
</dbReference>
<sequence length="285" mass="30474">MEFIKNLLSGAIIGIAEVIPGVSGGTLAVLLGIYDKLIGAISHLREGFRKNLRFLLPLVAGAGVSILLFSRVIEFLLKNFPMAVNFFFLGLIVGIIPMLYKRATADRFKPVHLFPFFITLAVMLAIVFWSGAFAPSASSVLITTMDPLTFLRFLCVGVVAAVCLILPGISGSMMMVIFGIYDSVISAVSSLNIIVLLPVGIGVLIGILFGAKAMDACLHRFPQATYFAILGLVIGSIGCVYMKAGFALFTMDGAIAIVTLVIGMVISLLFSSERFHKKTAVAAEE</sequence>
<feature type="transmembrane region" description="Helical" evidence="1">
    <location>
        <begin position="150"/>
        <end position="181"/>
    </location>
</feature>
<dbReference type="RefSeq" id="WP_262396457.1">
    <property type="nucleotide sequence ID" value="NZ_JACRTC010000001.1"/>
</dbReference>
<keyword evidence="1" id="KW-0472">Membrane</keyword>
<feature type="transmembrane region" description="Helical" evidence="1">
    <location>
        <begin position="79"/>
        <end position="100"/>
    </location>
</feature>
<evidence type="ECO:0000256" key="1">
    <source>
        <dbReference type="SAM" id="Phobius"/>
    </source>
</evidence>
<keyword evidence="3" id="KW-1185">Reference proteome</keyword>
<dbReference type="Pfam" id="PF04018">
    <property type="entry name" value="VCA0040-like"/>
    <property type="match status" value="1"/>
</dbReference>
<feature type="transmembrane region" description="Helical" evidence="1">
    <location>
        <begin position="223"/>
        <end position="242"/>
    </location>
</feature>
<feature type="transmembrane region" description="Helical" evidence="1">
    <location>
        <begin position="112"/>
        <end position="130"/>
    </location>
</feature>
<dbReference type="PANTHER" id="PTHR37308">
    <property type="entry name" value="INTEGRAL MEMBRANE PROTEIN"/>
    <property type="match status" value="1"/>
</dbReference>
<comment type="caution">
    <text evidence="2">The sequence shown here is derived from an EMBL/GenBank/DDBJ whole genome shotgun (WGS) entry which is preliminary data.</text>
</comment>
<protein>
    <submittedName>
        <fullName evidence="2">DUF368 domain-containing protein</fullName>
    </submittedName>
</protein>
<accession>A0A926E8W1</accession>
<name>A0A926E8W1_9FIRM</name>
<feature type="transmembrane region" description="Helical" evidence="1">
    <location>
        <begin position="12"/>
        <end position="34"/>
    </location>
</feature>
<dbReference type="InterPro" id="IPR007163">
    <property type="entry name" value="VCA0040-like"/>
</dbReference>
<dbReference type="EMBL" id="JACRTC010000001">
    <property type="protein sequence ID" value="MBC8569353.1"/>
    <property type="molecule type" value="Genomic_DNA"/>
</dbReference>
<gene>
    <name evidence="2" type="ORF">H8709_00725</name>
</gene>
<evidence type="ECO:0000313" key="2">
    <source>
        <dbReference type="EMBL" id="MBC8569353.1"/>
    </source>
</evidence>
<feature type="transmembrane region" description="Helical" evidence="1">
    <location>
        <begin position="193"/>
        <end position="211"/>
    </location>
</feature>
<feature type="transmembrane region" description="Helical" evidence="1">
    <location>
        <begin position="249"/>
        <end position="270"/>
    </location>
</feature>
<organism evidence="2 3">
    <name type="scientific">Zongyangia hominis</name>
    <dbReference type="NCBI Taxonomy" id="2763677"/>
    <lineage>
        <taxon>Bacteria</taxon>
        <taxon>Bacillati</taxon>
        <taxon>Bacillota</taxon>
        <taxon>Clostridia</taxon>
        <taxon>Eubacteriales</taxon>
        <taxon>Oscillospiraceae</taxon>
        <taxon>Zongyangia</taxon>
    </lineage>
</organism>
<dbReference type="Proteomes" id="UP000660861">
    <property type="component" value="Unassembled WGS sequence"/>
</dbReference>
<reference evidence="2" key="1">
    <citation type="submission" date="2020-08" db="EMBL/GenBank/DDBJ databases">
        <title>Genome public.</title>
        <authorList>
            <person name="Liu C."/>
            <person name="Sun Q."/>
        </authorList>
    </citation>
    <scope>NUCLEOTIDE SEQUENCE</scope>
    <source>
        <strain evidence="2">NSJ-54</strain>
    </source>
</reference>
<dbReference type="AlphaFoldDB" id="A0A926E8W1"/>
<keyword evidence="1" id="KW-0812">Transmembrane</keyword>